<accession>A0A8X6S537</accession>
<organism evidence="1 2">
    <name type="scientific">Trichonephila clavipes</name>
    <name type="common">Golden silk orbweaver</name>
    <name type="synonym">Nephila clavipes</name>
    <dbReference type="NCBI Taxonomy" id="2585209"/>
    <lineage>
        <taxon>Eukaryota</taxon>
        <taxon>Metazoa</taxon>
        <taxon>Ecdysozoa</taxon>
        <taxon>Arthropoda</taxon>
        <taxon>Chelicerata</taxon>
        <taxon>Arachnida</taxon>
        <taxon>Araneae</taxon>
        <taxon>Araneomorphae</taxon>
        <taxon>Entelegynae</taxon>
        <taxon>Araneoidea</taxon>
        <taxon>Nephilidae</taxon>
        <taxon>Trichonephila</taxon>
    </lineage>
</organism>
<protein>
    <submittedName>
        <fullName evidence="1">Uncharacterized protein</fullName>
    </submittedName>
</protein>
<evidence type="ECO:0000313" key="1">
    <source>
        <dbReference type="EMBL" id="GFY03042.1"/>
    </source>
</evidence>
<name>A0A8X6S537_TRICX</name>
<comment type="caution">
    <text evidence="1">The sequence shown here is derived from an EMBL/GenBank/DDBJ whole genome shotgun (WGS) entry which is preliminary data.</text>
</comment>
<sequence length="97" mass="11055">MVDLDTNLPEFRARKDLSAAGVAVLFNRAHNDKYQTSALLLVHGNSWLNLLDAESMVRNCCQDKSHMASDRMNVEAMRYKLYREALCGQSIGWYSDI</sequence>
<dbReference type="EMBL" id="BMAU01021234">
    <property type="protein sequence ID" value="GFY03042.1"/>
    <property type="molecule type" value="Genomic_DNA"/>
</dbReference>
<evidence type="ECO:0000313" key="2">
    <source>
        <dbReference type="Proteomes" id="UP000887159"/>
    </source>
</evidence>
<reference evidence="1" key="1">
    <citation type="submission" date="2020-08" db="EMBL/GenBank/DDBJ databases">
        <title>Multicomponent nature underlies the extraordinary mechanical properties of spider dragline silk.</title>
        <authorList>
            <person name="Kono N."/>
            <person name="Nakamura H."/>
            <person name="Mori M."/>
            <person name="Yoshida Y."/>
            <person name="Ohtoshi R."/>
            <person name="Malay A.D."/>
            <person name="Moran D.A.P."/>
            <person name="Tomita M."/>
            <person name="Numata K."/>
            <person name="Arakawa K."/>
        </authorList>
    </citation>
    <scope>NUCLEOTIDE SEQUENCE</scope>
</reference>
<proteinExistence type="predicted"/>
<dbReference type="AlphaFoldDB" id="A0A8X6S537"/>
<gene>
    <name evidence="1" type="ORF">TNCV_980471</name>
</gene>
<dbReference type="Proteomes" id="UP000887159">
    <property type="component" value="Unassembled WGS sequence"/>
</dbReference>
<keyword evidence="2" id="KW-1185">Reference proteome</keyword>